<dbReference type="EMBL" id="JACEIQ010000001">
    <property type="protein sequence ID" value="MBA4493010.1"/>
    <property type="molecule type" value="Genomic_DNA"/>
</dbReference>
<accession>A0A7W2A6Y6</accession>
<sequence>MLKLKVEGPEGEVQAFMNDFTNNPQCSIKSCSQPFQNDYLENDETNSFCYFDYHPLHEIGKAMVVTFQTQNGEDLTFSLEYGKVIRVGNIVHITGKISSFLPQIAGW</sequence>
<protein>
    <submittedName>
        <fullName evidence="1">Uncharacterized protein</fullName>
    </submittedName>
</protein>
<name>A0A7W2A6Y6_9BACL</name>
<keyword evidence="2" id="KW-1185">Reference proteome</keyword>
<comment type="caution">
    <text evidence="1">The sequence shown here is derived from an EMBL/GenBank/DDBJ whole genome shotgun (WGS) entry which is preliminary data.</text>
</comment>
<proteinExistence type="predicted"/>
<dbReference type="Proteomes" id="UP000535491">
    <property type="component" value="Unassembled WGS sequence"/>
</dbReference>
<dbReference type="AlphaFoldDB" id="A0A7W2A6Y6"/>
<reference evidence="1 2" key="1">
    <citation type="submission" date="2020-07" db="EMBL/GenBank/DDBJ databases">
        <authorList>
            <person name="Feng H."/>
        </authorList>
    </citation>
    <scope>NUCLEOTIDE SEQUENCE [LARGE SCALE GENOMIC DNA]</scope>
    <source>
        <strain evidence="2">s-10</strain>
    </source>
</reference>
<evidence type="ECO:0000313" key="2">
    <source>
        <dbReference type="Proteomes" id="UP000535491"/>
    </source>
</evidence>
<organism evidence="1 2">
    <name type="scientific">Paenactinomyces guangxiensis</name>
    <dbReference type="NCBI Taxonomy" id="1490290"/>
    <lineage>
        <taxon>Bacteria</taxon>
        <taxon>Bacillati</taxon>
        <taxon>Bacillota</taxon>
        <taxon>Bacilli</taxon>
        <taxon>Bacillales</taxon>
        <taxon>Thermoactinomycetaceae</taxon>
        <taxon>Paenactinomyces</taxon>
    </lineage>
</organism>
<gene>
    <name evidence="1" type="ORF">H1191_01605</name>
</gene>
<dbReference type="RefSeq" id="WP_181750229.1">
    <property type="nucleotide sequence ID" value="NZ_JACEIQ010000001.1"/>
</dbReference>
<evidence type="ECO:0000313" key="1">
    <source>
        <dbReference type="EMBL" id="MBA4493010.1"/>
    </source>
</evidence>